<name>A0A2T7CMS2_9POAL</name>
<dbReference type="EMBL" id="CM009756">
    <property type="protein sequence ID" value="PUZ44645.1"/>
    <property type="molecule type" value="Genomic_DNA"/>
</dbReference>
<dbReference type="AlphaFoldDB" id="A0A2T7CMS2"/>
<accession>A0A2T7CMS2</accession>
<gene>
    <name evidence="1" type="ORF">GQ55_8G123000</name>
</gene>
<dbReference type="Gramene" id="PUZ44645">
    <property type="protein sequence ID" value="PUZ44645"/>
    <property type="gene ID" value="GQ55_8G123000"/>
</dbReference>
<dbReference type="Proteomes" id="UP000244336">
    <property type="component" value="Chromosome 8"/>
</dbReference>
<protein>
    <submittedName>
        <fullName evidence="1">Uncharacterized protein</fullName>
    </submittedName>
</protein>
<keyword evidence="2" id="KW-1185">Reference proteome</keyword>
<sequence length="168" mass="17840">MHIFSSGLCSPQTRSGLFGCLKTRKDWRSASPPSLPLASCFSYCGSGRSSASSSGPTQPSDTHQPTRLVIGPLHPHVRSSLSSTQLLLDSSFLVVFKDKKDWRSASPPSSPLASCCSYYDSHLGGSGGSLASVKLVQPKQVTPIGPPTWSLVRHIKMSAPRCGACSSY</sequence>
<evidence type="ECO:0000313" key="1">
    <source>
        <dbReference type="EMBL" id="PUZ44645.1"/>
    </source>
</evidence>
<proteinExistence type="predicted"/>
<evidence type="ECO:0000313" key="2">
    <source>
        <dbReference type="Proteomes" id="UP000244336"/>
    </source>
</evidence>
<reference evidence="1 2" key="1">
    <citation type="submission" date="2018-04" db="EMBL/GenBank/DDBJ databases">
        <title>WGS assembly of Panicum hallii var. hallii HAL2.</title>
        <authorList>
            <person name="Lovell J."/>
            <person name="Jenkins J."/>
            <person name="Lowry D."/>
            <person name="Mamidi S."/>
            <person name="Sreedasyam A."/>
            <person name="Weng X."/>
            <person name="Barry K."/>
            <person name="Bonette J."/>
            <person name="Campitelli B."/>
            <person name="Daum C."/>
            <person name="Gordon S."/>
            <person name="Gould B."/>
            <person name="Lipzen A."/>
            <person name="MacQueen A."/>
            <person name="Palacio-Mejia J."/>
            <person name="Plott C."/>
            <person name="Shakirov E."/>
            <person name="Shu S."/>
            <person name="Yoshinaga Y."/>
            <person name="Zane M."/>
            <person name="Rokhsar D."/>
            <person name="Grimwood J."/>
            <person name="Schmutz J."/>
            <person name="Juenger T."/>
        </authorList>
    </citation>
    <scope>NUCLEOTIDE SEQUENCE [LARGE SCALE GENOMIC DNA]</scope>
    <source>
        <strain evidence="2">cv. HAL2</strain>
    </source>
</reference>
<organism evidence="1 2">
    <name type="scientific">Panicum hallii var. hallii</name>
    <dbReference type="NCBI Taxonomy" id="1504633"/>
    <lineage>
        <taxon>Eukaryota</taxon>
        <taxon>Viridiplantae</taxon>
        <taxon>Streptophyta</taxon>
        <taxon>Embryophyta</taxon>
        <taxon>Tracheophyta</taxon>
        <taxon>Spermatophyta</taxon>
        <taxon>Magnoliopsida</taxon>
        <taxon>Liliopsida</taxon>
        <taxon>Poales</taxon>
        <taxon>Poaceae</taxon>
        <taxon>PACMAD clade</taxon>
        <taxon>Panicoideae</taxon>
        <taxon>Panicodae</taxon>
        <taxon>Paniceae</taxon>
        <taxon>Panicinae</taxon>
        <taxon>Panicum</taxon>
        <taxon>Panicum sect. Panicum</taxon>
    </lineage>
</organism>